<dbReference type="EMBL" id="BMKC01000003">
    <property type="protein sequence ID" value="GGA84033.1"/>
    <property type="molecule type" value="Genomic_DNA"/>
</dbReference>
<dbReference type="RefSeq" id="WP_188664316.1">
    <property type="nucleotide sequence ID" value="NZ_BMKC01000003.1"/>
</dbReference>
<evidence type="ECO:0000256" key="2">
    <source>
        <dbReference type="SAM" id="SignalP"/>
    </source>
</evidence>
<keyword evidence="2" id="KW-0732">Signal</keyword>
<evidence type="ECO:0000313" key="4">
    <source>
        <dbReference type="Proteomes" id="UP000623419"/>
    </source>
</evidence>
<accession>A0ABQ1HPM2</accession>
<dbReference type="PROSITE" id="PS00018">
    <property type="entry name" value="EF_HAND_1"/>
    <property type="match status" value="1"/>
</dbReference>
<evidence type="ECO:0000256" key="1">
    <source>
        <dbReference type="SAM" id="MobiDB-lite"/>
    </source>
</evidence>
<proteinExistence type="predicted"/>
<dbReference type="InterPro" id="IPR011992">
    <property type="entry name" value="EF-hand-dom_pair"/>
</dbReference>
<dbReference type="InterPro" id="IPR018247">
    <property type="entry name" value="EF_Hand_1_Ca_BS"/>
</dbReference>
<feature type="region of interest" description="Disordered" evidence="1">
    <location>
        <begin position="22"/>
        <end position="42"/>
    </location>
</feature>
<organism evidence="3 4">
    <name type="scientific">Arenimonas soli</name>
    <dbReference type="NCBI Taxonomy" id="2269504"/>
    <lineage>
        <taxon>Bacteria</taxon>
        <taxon>Pseudomonadati</taxon>
        <taxon>Pseudomonadota</taxon>
        <taxon>Gammaproteobacteria</taxon>
        <taxon>Lysobacterales</taxon>
        <taxon>Lysobacteraceae</taxon>
        <taxon>Arenimonas</taxon>
    </lineage>
</organism>
<feature type="chain" id="PRO_5045196784" description="EF-hand domain-containing protein" evidence="2">
    <location>
        <begin position="25"/>
        <end position="105"/>
    </location>
</feature>
<comment type="caution">
    <text evidence="3">The sequence shown here is derived from an EMBL/GenBank/DDBJ whole genome shotgun (WGS) entry which is preliminary data.</text>
</comment>
<protein>
    <recommendedName>
        <fullName evidence="5">EF-hand domain-containing protein</fullName>
    </recommendedName>
</protein>
<dbReference type="Proteomes" id="UP000623419">
    <property type="component" value="Unassembled WGS sequence"/>
</dbReference>
<sequence>MSKFATPASLFCAVALALSASASAQEMVPPTDPVPDPALQAELNADPGFDELDKDMDGFISKEDLPPEHSLALEFAAADSNRDSRLDRVEFDAYVDEPEEEEAEE</sequence>
<dbReference type="Gene3D" id="1.10.238.10">
    <property type="entry name" value="EF-hand"/>
    <property type="match status" value="1"/>
</dbReference>
<feature type="signal peptide" evidence="2">
    <location>
        <begin position="1"/>
        <end position="24"/>
    </location>
</feature>
<keyword evidence="4" id="KW-1185">Reference proteome</keyword>
<dbReference type="SUPFAM" id="SSF47473">
    <property type="entry name" value="EF-hand"/>
    <property type="match status" value="1"/>
</dbReference>
<reference evidence="4" key="1">
    <citation type="journal article" date="2019" name="Int. J. Syst. Evol. Microbiol.">
        <title>The Global Catalogue of Microorganisms (GCM) 10K type strain sequencing project: providing services to taxonomists for standard genome sequencing and annotation.</title>
        <authorList>
            <consortium name="The Broad Institute Genomics Platform"/>
            <consortium name="The Broad Institute Genome Sequencing Center for Infectious Disease"/>
            <person name="Wu L."/>
            <person name="Ma J."/>
        </authorList>
    </citation>
    <scope>NUCLEOTIDE SEQUENCE [LARGE SCALE GENOMIC DNA]</scope>
    <source>
        <strain evidence="4">CGMCC 1.15905</strain>
    </source>
</reference>
<evidence type="ECO:0008006" key="5">
    <source>
        <dbReference type="Google" id="ProtNLM"/>
    </source>
</evidence>
<name>A0ABQ1HPM2_9GAMM</name>
<evidence type="ECO:0000313" key="3">
    <source>
        <dbReference type="EMBL" id="GGA84033.1"/>
    </source>
</evidence>
<gene>
    <name evidence="3" type="ORF">GCM10011521_23000</name>
</gene>